<dbReference type="Gramene" id="ESW24756">
    <property type="protein sequence ID" value="ESW24756"/>
    <property type="gene ID" value="PHAVU_004G157400g"/>
</dbReference>
<name>V7C779_PHAVU</name>
<keyword evidence="3" id="KW-1185">Reference proteome</keyword>
<dbReference type="AlphaFoldDB" id="V7C779"/>
<reference evidence="3" key="1">
    <citation type="journal article" date="2014" name="Nat. Genet.">
        <title>A reference genome for common bean and genome-wide analysis of dual domestications.</title>
        <authorList>
            <person name="Schmutz J."/>
            <person name="McClean P.E."/>
            <person name="Mamidi S."/>
            <person name="Wu G.A."/>
            <person name="Cannon S.B."/>
            <person name="Grimwood J."/>
            <person name="Jenkins J."/>
            <person name="Shu S."/>
            <person name="Song Q."/>
            <person name="Chavarro C."/>
            <person name="Torres-Torres M."/>
            <person name="Geffroy V."/>
            <person name="Moghaddam S.M."/>
            <person name="Gao D."/>
            <person name="Abernathy B."/>
            <person name="Barry K."/>
            <person name="Blair M."/>
            <person name="Brick M.A."/>
            <person name="Chovatia M."/>
            <person name="Gepts P."/>
            <person name="Goodstein D.M."/>
            <person name="Gonzales M."/>
            <person name="Hellsten U."/>
            <person name="Hyten D.L."/>
            <person name="Jia G."/>
            <person name="Kelly J.D."/>
            <person name="Kudrna D."/>
            <person name="Lee R."/>
            <person name="Richard M.M."/>
            <person name="Miklas P.N."/>
            <person name="Osorno J.M."/>
            <person name="Rodrigues J."/>
            <person name="Thareau V."/>
            <person name="Urrea C.A."/>
            <person name="Wang M."/>
            <person name="Yu Y."/>
            <person name="Zhang M."/>
            <person name="Wing R.A."/>
            <person name="Cregan P.B."/>
            <person name="Rokhsar D.S."/>
            <person name="Jackson S.A."/>
        </authorList>
    </citation>
    <scope>NUCLEOTIDE SEQUENCE [LARGE SCALE GENOMIC DNA]</scope>
    <source>
        <strain evidence="3">cv. G19833</strain>
    </source>
</reference>
<evidence type="ECO:0000313" key="3">
    <source>
        <dbReference type="Proteomes" id="UP000000226"/>
    </source>
</evidence>
<evidence type="ECO:0000313" key="2">
    <source>
        <dbReference type="EMBL" id="ESW24756.1"/>
    </source>
</evidence>
<dbReference type="EMBL" id="CM002291">
    <property type="protein sequence ID" value="ESW24756.1"/>
    <property type="molecule type" value="Genomic_DNA"/>
</dbReference>
<sequence length="115" mass="13697">MNTATGANMVRRKRGRHSPENSPSKRRRRSQFECRSRRWVVSSKDSSNCTGQNNHSFEFCFSLNLHSLQIVFRFTLNLHSLQIVFRFSNTVCEFEEIRTERGFEVFWNIEKVIYS</sequence>
<feature type="region of interest" description="Disordered" evidence="1">
    <location>
        <begin position="1"/>
        <end position="31"/>
    </location>
</feature>
<accession>V7C779</accession>
<dbReference type="Proteomes" id="UP000000226">
    <property type="component" value="Chromosome 4"/>
</dbReference>
<gene>
    <name evidence="2" type="ORF">PHAVU_004G157400g</name>
</gene>
<organism evidence="2 3">
    <name type="scientific">Phaseolus vulgaris</name>
    <name type="common">Kidney bean</name>
    <name type="synonym">French bean</name>
    <dbReference type="NCBI Taxonomy" id="3885"/>
    <lineage>
        <taxon>Eukaryota</taxon>
        <taxon>Viridiplantae</taxon>
        <taxon>Streptophyta</taxon>
        <taxon>Embryophyta</taxon>
        <taxon>Tracheophyta</taxon>
        <taxon>Spermatophyta</taxon>
        <taxon>Magnoliopsida</taxon>
        <taxon>eudicotyledons</taxon>
        <taxon>Gunneridae</taxon>
        <taxon>Pentapetalae</taxon>
        <taxon>rosids</taxon>
        <taxon>fabids</taxon>
        <taxon>Fabales</taxon>
        <taxon>Fabaceae</taxon>
        <taxon>Papilionoideae</taxon>
        <taxon>50 kb inversion clade</taxon>
        <taxon>NPAAA clade</taxon>
        <taxon>indigoferoid/millettioid clade</taxon>
        <taxon>Phaseoleae</taxon>
        <taxon>Phaseolus</taxon>
    </lineage>
</organism>
<protein>
    <submittedName>
        <fullName evidence="2">Uncharacterized protein</fullName>
    </submittedName>
</protein>
<proteinExistence type="predicted"/>
<evidence type="ECO:0000256" key="1">
    <source>
        <dbReference type="SAM" id="MobiDB-lite"/>
    </source>
</evidence>